<dbReference type="SUPFAM" id="SSF54593">
    <property type="entry name" value="Glyoxalase/Bleomycin resistance protein/Dihydroxybiphenyl dioxygenase"/>
    <property type="match status" value="1"/>
</dbReference>
<dbReference type="EMBL" id="JBCGDP010000023">
    <property type="protein sequence ID" value="MEM0578385.1"/>
    <property type="molecule type" value="Genomic_DNA"/>
</dbReference>
<dbReference type="PANTHER" id="PTHR36503">
    <property type="entry name" value="BLR2520 PROTEIN"/>
    <property type="match status" value="1"/>
</dbReference>
<dbReference type="InterPro" id="IPR029068">
    <property type="entry name" value="Glyas_Bleomycin-R_OHBP_Dase"/>
</dbReference>
<gene>
    <name evidence="2" type="ORF">WFZ86_17915</name>
</gene>
<dbReference type="Proteomes" id="UP001468798">
    <property type="component" value="Unassembled WGS sequence"/>
</dbReference>
<reference evidence="2 3" key="1">
    <citation type="submission" date="2024-03" db="EMBL/GenBank/DDBJ databases">
        <title>Two novel species of the genus Flavobacterium exhibiting potentially degradation of complex polysaccharides.</title>
        <authorList>
            <person name="Lian X."/>
        </authorList>
    </citation>
    <scope>NUCLEOTIDE SEQUENCE [LARGE SCALE GENOMIC DNA]</scope>
    <source>
        <strain evidence="2 3">N6</strain>
    </source>
</reference>
<organism evidence="2 3">
    <name type="scientific">Flavobacterium polysaccharolyticum</name>
    <dbReference type="NCBI Taxonomy" id="3133148"/>
    <lineage>
        <taxon>Bacteria</taxon>
        <taxon>Pseudomonadati</taxon>
        <taxon>Bacteroidota</taxon>
        <taxon>Flavobacteriia</taxon>
        <taxon>Flavobacteriales</taxon>
        <taxon>Flavobacteriaceae</taxon>
        <taxon>Flavobacterium</taxon>
    </lineage>
</organism>
<dbReference type="RefSeq" id="WP_342693203.1">
    <property type="nucleotide sequence ID" value="NZ_JBCGDP010000023.1"/>
</dbReference>
<accession>A0ABU9NSR3</accession>
<name>A0ABU9NSR3_9FLAO</name>
<comment type="caution">
    <text evidence="2">The sequence shown here is derived from an EMBL/GenBank/DDBJ whole genome shotgun (WGS) entry which is preliminary data.</text>
</comment>
<evidence type="ECO:0000259" key="1">
    <source>
        <dbReference type="Pfam" id="PF22677"/>
    </source>
</evidence>
<proteinExistence type="predicted"/>
<keyword evidence="3" id="KW-1185">Reference proteome</keyword>
<dbReference type="InterPro" id="IPR053863">
    <property type="entry name" value="Glyoxy/Ble-like_N"/>
</dbReference>
<sequence>MKQIFINLPVKNVENSMNFYTALGFTVNPLFTFDDQKCMVWSDQIYVMLQTIEMSKNGEKKNIVDSKNNRIATFTLPVESLDKVNEIMQKGLNGGGTEPTEPIDEGFMQVRNIEDPDGHNWGIIFLDIEKFKKMTGK</sequence>
<dbReference type="PANTHER" id="PTHR36503:SF2">
    <property type="entry name" value="BLR2408 PROTEIN"/>
    <property type="match status" value="1"/>
</dbReference>
<evidence type="ECO:0000313" key="3">
    <source>
        <dbReference type="Proteomes" id="UP001468798"/>
    </source>
</evidence>
<dbReference type="Pfam" id="PF22677">
    <property type="entry name" value="Ble-like_N"/>
    <property type="match status" value="1"/>
</dbReference>
<dbReference type="Gene3D" id="3.10.180.10">
    <property type="entry name" value="2,3-Dihydroxybiphenyl 1,2-Dioxygenase, domain 1"/>
    <property type="match status" value="1"/>
</dbReference>
<evidence type="ECO:0000313" key="2">
    <source>
        <dbReference type="EMBL" id="MEM0578385.1"/>
    </source>
</evidence>
<feature type="domain" description="Glyoxalase/Bleomycin resistance-like N-terminal" evidence="1">
    <location>
        <begin position="4"/>
        <end position="35"/>
    </location>
</feature>
<protein>
    <submittedName>
        <fullName evidence="2">VOC family protein</fullName>
    </submittedName>
</protein>